<proteinExistence type="predicted"/>
<feature type="domain" description="HTH marR-type" evidence="2">
    <location>
        <begin position="41"/>
        <end position="142"/>
    </location>
</feature>
<gene>
    <name evidence="3" type="ORF">CLV56_0759</name>
</gene>
<feature type="region of interest" description="Disordered" evidence="1">
    <location>
        <begin position="1"/>
        <end position="22"/>
    </location>
</feature>
<dbReference type="Proteomes" id="UP000230842">
    <property type="component" value="Unassembled WGS sequence"/>
</dbReference>
<name>A0A2M9BF26_9ACTN</name>
<organism evidence="3 4">
    <name type="scientific">Mumia flava</name>
    <dbReference type="NCBI Taxonomy" id="1348852"/>
    <lineage>
        <taxon>Bacteria</taxon>
        <taxon>Bacillati</taxon>
        <taxon>Actinomycetota</taxon>
        <taxon>Actinomycetes</taxon>
        <taxon>Propionibacteriales</taxon>
        <taxon>Nocardioidaceae</taxon>
        <taxon>Mumia</taxon>
    </lineage>
</organism>
<keyword evidence="4" id="KW-1185">Reference proteome</keyword>
<accession>A0A2M9BF26</accession>
<evidence type="ECO:0000256" key="1">
    <source>
        <dbReference type="SAM" id="MobiDB-lite"/>
    </source>
</evidence>
<keyword evidence="3" id="KW-0238">DNA-binding</keyword>
<dbReference type="EMBL" id="PGEZ01000001">
    <property type="protein sequence ID" value="PJJ56550.1"/>
    <property type="molecule type" value="Genomic_DNA"/>
</dbReference>
<dbReference type="InterPro" id="IPR036390">
    <property type="entry name" value="WH_DNA-bd_sf"/>
</dbReference>
<dbReference type="OrthoDB" id="3213352at2"/>
<evidence type="ECO:0000313" key="4">
    <source>
        <dbReference type="Proteomes" id="UP000230842"/>
    </source>
</evidence>
<evidence type="ECO:0000313" key="3">
    <source>
        <dbReference type="EMBL" id="PJJ56550.1"/>
    </source>
</evidence>
<dbReference type="InterPro" id="IPR036388">
    <property type="entry name" value="WH-like_DNA-bd_sf"/>
</dbReference>
<dbReference type="SUPFAM" id="SSF46785">
    <property type="entry name" value="Winged helix' DNA-binding domain"/>
    <property type="match status" value="1"/>
</dbReference>
<sequence length="166" mass="18413">MSQPAREPEHISGAHRSHEPEIDDDLLRAFGDEVMRISRRRVSVPAGSVLDPSAYRILWSLVDHGPLGLGELGEELQLEQSTVSRQVKAAVRHGLVERVITEGTRQRVVRATAAGEEAYWHDARLRGERFRQALGELGAEHVRVLAADLRAFNDALDRARAADPDA</sequence>
<comment type="caution">
    <text evidence="3">The sequence shown here is derived from an EMBL/GenBank/DDBJ whole genome shotgun (WGS) entry which is preliminary data.</text>
</comment>
<dbReference type="RefSeq" id="WP_157805055.1">
    <property type="nucleotide sequence ID" value="NZ_PGEZ01000001.1"/>
</dbReference>
<reference evidence="3 4" key="1">
    <citation type="submission" date="2017-11" db="EMBL/GenBank/DDBJ databases">
        <title>Genomic Encyclopedia of Archaeal and Bacterial Type Strains, Phase II (KMG-II): From Individual Species to Whole Genera.</title>
        <authorList>
            <person name="Goeker M."/>
        </authorList>
    </citation>
    <scope>NUCLEOTIDE SEQUENCE [LARGE SCALE GENOMIC DNA]</scope>
    <source>
        <strain evidence="3 4">DSM 27763</strain>
    </source>
</reference>
<dbReference type="GO" id="GO:0003700">
    <property type="term" value="F:DNA-binding transcription factor activity"/>
    <property type="evidence" value="ECO:0007669"/>
    <property type="project" value="InterPro"/>
</dbReference>
<dbReference type="GO" id="GO:0003677">
    <property type="term" value="F:DNA binding"/>
    <property type="evidence" value="ECO:0007669"/>
    <property type="project" value="UniProtKB-KW"/>
</dbReference>
<dbReference type="Pfam" id="PF12802">
    <property type="entry name" value="MarR_2"/>
    <property type="match status" value="1"/>
</dbReference>
<evidence type="ECO:0000259" key="2">
    <source>
        <dbReference type="SMART" id="SM00347"/>
    </source>
</evidence>
<dbReference type="AlphaFoldDB" id="A0A2M9BF26"/>
<protein>
    <submittedName>
        <fullName evidence="3">DNA-binding MarR family transcriptional regulator</fullName>
    </submittedName>
</protein>
<dbReference type="SMART" id="SM00347">
    <property type="entry name" value="HTH_MARR"/>
    <property type="match status" value="1"/>
</dbReference>
<dbReference type="Gene3D" id="1.10.10.10">
    <property type="entry name" value="Winged helix-like DNA-binding domain superfamily/Winged helix DNA-binding domain"/>
    <property type="match status" value="1"/>
</dbReference>
<dbReference type="InterPro" id="IPR000835">
    <property type="entry name" value="HTH_MarR-typ"/>
</dbReference>